<dbReference type="Pfam" id="PF19054">
    <property type="entry name" value="DUF5753"/>
    <property type="match status" value="1"/>
</dbReference>
<organism evidence="2 3">
    <name type="scientific">Saccharopolyspora rhizosphaerae</name>
    <dbReference type="NCBI Taxonomy" id="2492662"/>
    <lineage>
        <taxon>Bacteria</taxon>
        <taxon>Bacillati</taxon>
        <taxon>Actinomycetota</taxon>
        <taxon>Actinomycetes</taxon>
        <taxon>Pseudonocardiales</taxon>
        <taxon>Pseudonocardiaceae</taxon>
        <taxon>Saccharopolyspora</taxon>
    </lineage>
</organism>
<dbReference type="Gene3D" id="1.10.260.40">
    <property type="entry name" value="lambda repressor-like DNA-binding domains"/>
    <property type="match status" value="1"/>
</dbReference>
<dbReference type="PROSITE" id="PS50943">
    <property type="entry name" value="HTH_CROC1"/>
    <property type="match status" value="1"/>
</dbReference>
<protein>
    <submittedName>
        <fullName evidence="2">XRE family transcriptional regulator</fullName>
    </submittedName>
</protein>
<reference evidence="2 3" key="1">
    <citation type="submission" date="2018-11" db="EMBL/GenBank/DDBJ databases">
        <title>Saccharopolyspora rhizosphaerae sp. nov., an actinomycete isolated from rhizosphere soil in Thailand.</title>
        <authorList>
            <person name="Intra B."/>
            <person name="Euanorasetr J."/>
            <person name="Take A."/>
            <person name="Inahashi Y."/>
            <person name="Mori M."/>
            <person name="Panbangred W."/>
            <person name="Matsumoto A."/>
        </authorList>
    </citation>
    <scope>NUCLEOTIDE SEQUENCE [LARGE SCALE GENOMIC DNA]</scope>
    <source>
        <strain evidence="2 3">H219</strain>
    </source>
</reference>
<dbReference type="Pfam" id="PF13560">
    <property type="entry name" value="HTH_31"/>
    <property type="match status" value="1"/>
</dbReference>
<dbReference type="Proteomes" id="UP000274515">
    <property type="component" value="Unassembled WGS sequence"/>
</dbReference>
<dbReference type="AlphaFoldDB" id="A0A3R8Q4Z8"/>
<evidence type="ECO:0000259" key="1">
    <source>
        <dbReference type="PROSITE" id="PS50943"/>
    </source>
</evidence>
<sequence length="296" mass="32674">MRSTGGRSPVPAPNTPQRALLARRLRELRAAAFTSGSALARHLGWHQTRVSKLEQGNQRPTDDDLREWAEAVGASPAQLDELYELASAARIEYATFQHRYRQHGGAVAEQETTAREDAASSRIAEFQPAMIPGLLQTAAYARDILTRPCGPASNGVTPGEIDQIVGKRMERQQVLYQPDQQIQIVMGEAALRTRFGTTETLIGQLDRLLALTGYAHVEIGVVPFAAAMPVFPLTNFLLYDDHVLIESITAQQRLDSPDDVKSYESYFDQLREAAVTGPELEALLLRVSANLRDQLV</sequence>
<comment type="caution">
    <text evidence="2">The sequence shown here is derived from an EMBL/GenBank/DDBJ whole genome shotgun (WGS) entry which is preliminary data.</text>
</comment>
<accession>A0A3R8Q4Z8</accession>
<evidence type="ECO:0000313" key="2">
    <source>
        <dbReference type="EMBL" id="RRO17044.1"/>
    </source>
</evidence>
<dbReference type="InterPro" id="IPR043917">
    <property type="entry name" value="DUF5753"/>
</dbReference>
<dbReference type="SMART" id="SM00530">
    <property type="entry name" value="HTH_XRE"/>
    <property type="match status" value="1"/>
</dbReference>
<dbReference type="CDD" id="cd00093">
    <property type="entry name" value="HTH_XRE"/>
    <property type="match status" value="1"/>
</dbReference>
<dbReference type="InterPro" id="IPR010982">
    <property type="entry name" value="Lambda_DNA-bd_dom_sf"/>
</dbReference>
<dbReference type="SUPFAM" id="SSF47413">
    <property type="entry name" value="lambda repressor-like DNA-binding domains"/>
    <property type="match status" value="1"/>
</dbReference>
<evidence type="ECO:0000313" key="3">
    <source>
        <dbReference type="Proteomes" id="UP000274515"/>
    </source>
</evidence>
<keyword evidence="3" id="KW-1185">Reference proteome</keyword>
<gene>
    <name evidence="2" type="ORF">EIL87_12280</name>
</gene>
<dbReference type="GO" id="GO:0003677">
    <property type="term" value="F:DNA binding"/>
    <property type="evidence" value="ECO:0007669"/>
    <property type="project" value="InterPro"/>
</dbReference>
<dbReference type="EMBL" id="RSAA01000010">
    <property type="protein sequence ID" value="RRO17044.1"/>
    <property type="molecule type" value="Genomic_DNA"/>
</dbReference>
<dbReference type="InterPro" id="IPR001387">
    <property type="entry name" value="Cro/C1-type_HTH"/>
</dbReference>
<name>A0A3R8Q4Z8_9PSEU</name>
<proteinExistence type="predicted"/>
<feature type="domain" description="HTH cro/C1-type" evidence="1">
    <location>
        <begin position="37"/>
        <end position="79"/>
    </location>
</feature>